<organism evidence="1">
    <name type="scientific">uncultured Sulfurovum sp</name>
    <dbReference type="NCBI Taxonomy" id="269237"/>
    <lineage>
        <taxon>Bacteria</taxon>
        <taxon>Pseudomonadati</taxon>
        <taxon>Campylobacterota</taxon>
        <taxon>Epsilonproteobacteria</taxon>
        <taxon>Campylobacterales</taxon>
        <taxon>Sulfurovaceae</taxon>
        <taxon>Sulfurovum</taxon>
        <taxon>environmental samples</taxon>
    </lineage>
</organism>
<reference evidence="1" key="1">
    <citation type="submission" date="2020-01" db="EMBL/GenBank/DDBJ databases">
        <authorList>
            <person name="Meier V. D."/>
            <person name="Meier V D."/>
        </authorList>
    </citation>
    <scope>NUCLEOTIDE SEQUENCE</scope>
    <source>
        <strain evidence="1">HLG_WM_MAG_04</strain>
    </source>
</reference>
<dbReference type="EMBL" id="CACVAX010000045">
    <property type="protein sequence ID" value="CAA6816928.1"/>
    <property type="molecule type" value="Genomic_DNA"/>
</dbReference>
<gene>
    <name evidence="1" type="ORF">HELGO_WM7361</name>
</gene>
<name>A0A6S6TKJ2_9BACT</name>
<proteinExistence type="predicted"/>
<sequence>MAKKEENYTFPWGFHLGDLSKDNEPMPLYTPSNDGGFCLLYDKVSEKKVDTMLESLCLELLASMPHESLKVHLFDFGRKKFYNLSPLQYMHIYQISHNAKMIETHFEEIEELIISRHKEILCCNRQTIDEHNQKSKIKMGYHLVLLNLANFPNEEIEIRRINNFLESAVIAGVYVIPFGYQEMKESDNAGIQAILKHFKNINIRENKFEITKEVFEFTELLTNHEFEALNLDKDALLQETLTGANLEAYMDSENIKLETNTRVK</sequence>
<protein>
    <submittedName>
        <fullName evidence="1">Uncharacterized protein</fullName>
    </submittedName>
</protein>
<dbReference type="AlphaFoldDB" id="A0A6S6TKJ2"/>
<evidence type="ECO:0000313" key="1">
    <source>
        <dbReference type="EMBL" id="CAA6816928.1"/>
    </source>
</evidence>
<accession>A0A6S6TKJ2</accession>